<comment type="caution">
    <text evidence="1">The sequence shown here is derived from an EMBL/GenBank/DDBJ whole genome shotgun (WGS) entry which is preliminary data.</text>
</comment>
<dbReference type="EMBL" id="NWTN01000001">
    <property type="protein sequence ID" value="PRQ69119.1"/>
    <property type="molecule type" value="Genomic_DNA"/>
</dbReference>
<sequence>MQKLKAWADLQTKNQVSGEHIRGSLASLKFYISYCDFNKLDPFSEAGYLSYFGNAGRLWHLVNTANEPKAYSFQYHNGEEAGFLESTAFWKKSSVDNLLPALDFDVSALQATIKPFSGVSEAATQPYTSSEWRALVRRTQFLFFSSATRLIAFKEENPEAPPPTHLKDVVVERINGRDITIVLGGGSKSSKSGGASDAFNQCMAAAY</sequence>
<keyword evidence="2" id="KW-1185">Reference proteome</keyword>
<accession>A0ABX5DHC8</accession>
<organism evidence="1 2">
    <name type="scientific">Vibrio mediterranei</name>
    <dbReference type="NCBI Taxonomy" id="689"/>
    <lineage>
        <taxon>Bacteria</taxon>
        <taxon>Pseudomonadati</taxon>
        <taxon>Pseudomonadota</taxon>
        <taxon>Gammaproteobacteria</taxon>
        <taxon>Vibrionales</taxon>
        <taxon>Vibrionaceae</taxon>
        <taxon>Vibrio</taxon>
    </lineage>
</organism>
<protein>
    <submittedName>
        <fullName evidence="1">Uncharacterized protein</fullName>
    </submittedName>
</protein>
<reference evidence="1 2" key="2">
    <citation type="submission" date="2018-03" db="EMBL/GenBank/DDBJ databases">
        <title>Genetic Diversity and Phenotypic Plasticity of AHL Mediated Quorum Sensing in Environmental Strains of Vibrio mediterranei.</title>
        <authorList>
            <person name="Lantoine F."/>
            <person name="Vouve F."/>
        </authorList>
    </citation>
    <scope>NUCLEOTIDE SEQUENCE [LARGE SCALE GENOMIC DNA]</scope>
    <source>
        <strain evidence="1 2">17LN0615E</strain>
    </source>
</reference>
<evidence type="ECO:0000313" key="2">
    <source>
        <dbReference type="Proteomes" id="UP000238163"/>
    </source>
</evidence>
<gene>
    <name evidence="1" type="ORF">COR51_00570</name>
</gene>
<dbReference type="Proteomes" id="UP000238163">
    <property type="component" value="Unassembled WGS sequence"/>
</dbReference>
<evidence type="ECO:0000313" key="1">
    <source>
        <dbReference type="EMBL" id="PRQ69119.1"/>
    </source>
</evidence>
<proteinExistence type="predicted"/>
<reference evidence="1 2" key="1">
    <citation type="submission" date="2017-09" db="EMBL/GenBank/DDBJ databases">
        <authorList>
            <person name="Girard L."/>
            <person name="Lami R."/>
            <person name="Suzuki M."/>
            <person name="Baudart J."/>
        </authorList>
    </citation>
    <scope>NUCLEOTIDE SEQUENCE [LARGE SCALE GENOMIC DNA]</scope>
    <source>
        <strain evidence="1 2">17LN0615E</strain>
    </source>
</reference>
<name>A0ABX5DHC8_9VIBR</name>